<dbReference type="STRING" id="221126.SAMN04489722_10114"/>
<organism evidence="4 5">
    <name type="scientific">Algibacter lectus</name>
    <dbReference type="NCBI Taxonomy" id="221126"/>
    <lineage>
        <taxon>Bacteria</taxon>
        <taxon>Pseudomonadati</taxon>
        <taxon>Bacteroidota</taxon>
        <taxon>Flavobacteriia</taxon>
        <taxon>Flavobacteriales</taxon>
        <taxon>Flavobacteriaceae</taxon>
        <taxon>Algibacter</taxon>
    </lineage>
</organism>
<proteinExistence type="predicted"/>
<keyword evidence="1 2" id="KW-0732">Signal</keyword>
<dbReference type="InterPro" id="IPR029046">
    <property type="entry name" value="LolA/LolB/LppX"/>
</dbReference>
<evidence type="ECO:0000256" key="2">
    <source>
        <dbReference type="SAM" id="SignalP"/>
    </source>
</evidence>
<dbReference type="Proteomes" id="UP000029644">
    <property type="component" value="Unassembled WGS sequence"/>
</dbReference>
<gene>
    <name evidence="4" type="ORF">JCM19274_749</name>
    <name evidence="3" type="ORF">JCM19300_1384</name>
</gene>
<comment type="caution">
    <text evidence="4">The sequence shown here is derived from an EMBL/GenBank/DDBJ whole genome shotgun (WGS) entry which is preliminary data.</text>
</comment>
<dbReference type="Gene3D" id="2.50.20.10">
    <property type="entry name" value="Lipoprotein localisation LolA/LolB/LppX"/>
    <property type="match status" value="1"/>
</dbReference>
<dbReference type="EMBL" id="BBNU01000010">
    <property type="protein sequence ID" value="GAL80459.1"/>
    <property type="molecule type" value="Genomic_DNA"/>
</dbReference>
<evidence type="ECO:0000313" key="3">
    <source>
        <dbReference type="EMBL" id="GAL61561.1"/>
    </source>
</evidence>
<dbReference type="Proteomes" id="UP000029643">
    <property type="component" value="Unassembled WGS sequence"/>
</dbReference>
<feature type="chain" id="PRO_5010408459" description="Outer membrane lipoprotein carrier protein LolA" evidence="2">
    <location>
        <begin position="21"/>
        <end position="213"/>
    </location>
</feature>
<dbReference type="AlphaFoldDB" id="A0A090WYG8"/>
<reference evidence="4 6" key="1">
    <citation type="journal article" date="2014" name="Genome Announc.">
        <title>Draft Genome Sequences of Marine Flavobacterium Algibacter lectus Strains SS8 and NR4.</title>
        <authorList>
            <person name="Takatani N."/>
            <person name="Nakanishi M."/>
            <person name="Meirelles P."/>
            <person name="Mino S."/>
            <person name="Suda W."/>
            <person name="Oshima K."/>
            <person name="Hattori M."/>
            <person name="Ohkuma M."/>
            <person name="Hosokawa M."/>
            <person name="Miyashita K."/>
            <person name="Thompson F.L."/>
            <person name="Niwa A."/>
            <person name="Sawabe T."/>
            <person name="Sawabe T."/>
        </authorList>
    </citation>
    <scope>NUCLEOTIDE SEQUENCE [LARGE SCALE GENOMIC DNA]</scope>
    <source>
        <strain evidence="4">JCM 19274</strain>
        <strain evidence="3 6">JCM 19300</strain>
    </source>
</reference>
<protein>
    <recommendedName>
        <fullName evidence="7">Outer membrane lipoprotein carrier protein LolA</fullName>
    </recommendedName>
</protein>
<dbReference type="EMBL" id="BBNQ01000003">
    <property type="protein sequence ID" value="GAL61561.1"/>
    <property type="molecule type" value="Genomic_DNA"/>
</dbReference>
<evidence type="ECO:0000313" key="6">
    <source>
        <dbReference type="Proteomes" id="UP000029644"/>
    </source>
</evidence>
<sequence length="213" mass="24224">MKMKKIIALLLITLSVNAFAQNKGKALLNEVSQKVKSYDNISIDFKYVLENTAENLKQVTKGDVVMQGDRYKLNILGITRLFDGKTLYSISPEDEEVTISEENDDENDAITPSKMLSFYEDGYTYALDIEQNMNGRKIQYVKLTPIDSSSEIKTILLGIDSKTKNIYNLIQIGKNNTKTTLTVNSFKTNETLSKTLFTFDANKYSDYYINKLD</sequence>
<dbReference type="CDD" id="cd16325">
    <property type="entry name" value="LolA"/>
    <property type="match status" value="1"/>
</dbReference>
<dbReference type="PANTHER" id="PTHR35869">
    <property type="entry name" value="OUTER-MEMBRANE LIPOPROTEIN CARRIER PROTEIN"/>
    <property type="match status" value="1"/>
</dbReference>
<dbReference type="Pfam" id="PF03548">
    <property type="entry name" value="LolA"/>
    <property type="match status" value="1"/>
</dbReference>
<evidence type="ECO:0000313" key="5">
    <source>
        <dbReference type="Proteomes" id="UP000029643"/>
    </source>
</evidence>
<dbReference type="PANTHER" id="PTHR35869:SF1">
    <property type="entry name" value="OUTER-MEMBRANE LIPOPROTEIN CARRIER PROTEIN"/>
    <property type="match status" value="1"/>
</dbReference>
<dbReference type="InterPro" id="IPR004564">
    <property type="entry name" value="OM_lipoprot_carrier_LolA-like"/>
</dbReference>
<accession>A0A090WYG8</accession>
<evidence type="ECO:0000313" key="4">
    <source>
        <dbReference type="EMBL" id="GAL80459.1"/>
    </source>
</evidence>
<evidence type="ECO:0008006" key="7">
    <source>
        <dbReference type="Google" id="ProtNLM"/>
    </source>
</evidence>
<dbReference type="SUPFAM" id="SSF89392">
    <property type="entry name" value="Prokaryotic lipoproteins and lipoprotein localization factors"/>
    <property type="match status" value="1"/>
</dbReference>
<feature type="signal peptide" evidence="2">
    <location>
        <begin position="1"/>
        <end position="20"/>
    </location>
</feature>
<name>A0A090WYG8_9FLAO</name>
<evidence type="ECO:0000256" key="1">
    <source>
        <dbReference type="ARBA" id="ARBA00022729"/>
    </source>
</evidence>